<protein>
    <recommendedName>
        <fullName evidence="3">Retrotransposon gag domain-containing protein</fullName>
    </recommendedName>
</protein>
<feature type="region of interest" description="Disordered" evidence="2">
    <location>
        <begin position="231"/>
        <end position="266"/>
    </location>
</feature>
<feature type="compositionally biased region" description="Acidic residues" evidence="2">
    <location>
        <begin position="8"/>
        <end position="17"/>
    </location>
</feature>
<evidence type="ECO:0000313" key="4">
    <source>
        <dbReference type="EMBL" id="KAK1415466.1"/>
    </source>
</evidence>
<feature type="compositionally biased region" description="Basic and acidic residues" evidence="2">
    <location>
        <begin position="455"/>
        <end position="472"/>
    </location>
</feature>
<gene>
    <name evidence="4" type="ORF">QVD17_31248</name>
</gene>
<dbReference type="EMBL" id="JAUHHV010000008">
    <property type="protein sequence ID" value="KAK1415466.1"/>
    <property type="molecule type" value="Genomic_DNA"/>
</dbReference>
<evidence type="ECO:0000256" key="2">
    <source>
        <dbReference type="SAM" id="MobiDB-lite"/>
    </source>
</evidence>
<dbReference type="Proteomes" id="UP001229421">
    <property type="component" value="Unassembled WGS sequence"/>
</dbReference>
<feature type="region of interest" description="Disordered" evidence="2">
    <location>
        <begin position="1"/>
        <end position="68"/>
    </location>
</feature>
<feature type="region of interest" description="Disordered" evidence="2">
    <location>
        <begin position="187"/>
        <end position="210"/>
    </location>
</feature>
<feature type="compositionally biased region" description="Gly residues" evidence="2">
    <location>
        <begin position="235"/>
        <end position="263"/>
    </location>
</feature>
<dbReference type="PANTHER" id="PTHR33223:SF11">
    <property type="entry name" value="ELEMENT PROTEIN, PUTATIVE-RELATED"/>
    <property type="match status" value="1"/>
</dbReference>
<name>A0AAD8K6P1_TARER</name>
<evidence type="ECO:0000313" key="5">
    <source>
        <dbReference type="Proteomes" id="UP001229421"/>
    </source>
</evidence>
<feature type="domain" description="Retrotransposon gag" evidence="3">
    <location>
        <begin position="316"/>
        <end position="414"/>
    </location>
</feature>
<comment type="caution">
    <text evidence="4">The sequence shown here is derived from an EMBL/GenBank/DDBJ whole genome shotgun (WGS) entry which is preliminary data.</text>
</comment>
<evidence type="ECO:0000256" key="1">
    <source>
        <dbReference type="SAM" id="Coils"/>
    </source>
</evidence>
<reference evidence="4" key="1">
    <citation type="journal article" date="2023" name="bioRxiv">
        <title>Improved chromosome-level genome assembly for marigold (Tagetes erecta).</title>
        <authorList>
            <person name="Jiang F."/>
            <person name="Yuan L."/>
            <person name="Wang S."/>
            <person name="Wang H."/>
            <person name="Xu D."/>
            <person name="Wang A."/>
            <person name="Fan W."/>
        </authorList>
    </citation>
    <scope>NUCLEOTIDE SEQUENCE</scope>
    <source>
        <strain evidence="4">WSJ</strain>
        <tissue evidence="4">Leaf</tissue>
    </source>
</reference>
<feature type="region of interest" description="Disordered" evidence="2">
    <location>
        <begin position="455"/>
        <end position="480"/>
    </location>
</feature>
<dbReference type="Pfam" id="PF03732">
    <property type="entry name" value="Retrotrans_gag"/>
    <property type="match status" value="1"/>
</dbReference>
<keyword evidence="5" id="KW-1185">Reference proteome</keyword>
<dbReference type="PANTHER" id="PTHR33223">
    <property type="entry name" value="CCHC-TYPE DOMAIN-CONTAINING PROTEIN"/>
    <property type="match status" value="1"/>
</dbReference>
<evidence type="ECO:0000259" key="3">
    <source>
        <dbReference type="Pfam" id="PF03732"/>
    </source>
</evidence>
<feature type="coiled-coil region" evidence="1">
    <location>
        <begin position="146"/>
        <end position="173"/>
    </location>
</feature>
<organism evidence="4 5">
    <name type="scientific">Tagetes erecta</name>
    <name type="common">African marigold</name>
    <dbReference type="NCBI Taxonomy" id="13708"/>
    <lineage>
        <taxon>Eukaryota</taxon>
        <taxon>Viridiplantae</taxon>
        <taxon>Streptophyta</taxon>
        <taxon>Embryophyta</taxon>
        <taxon>Tracheophyta</taxon>
        <taxon>Spermatophyta</taxon>
        <taxon>Magnoliopsida</taxon>
        <taxon>eudicotyledons</taxon>
        <taxon>Gunneridae</taxon>
        <taxon>Pentapetalae</taxon>
        <taxon>asterids</taxon>
        <taxon>campanulids</taxon>
        <taxon>Asterales</taxon>
        <taxon>Asteraceae</taxon>
        <taxon>Asteroideae</taxon>
        <taxon>Heliantheae alliance</taxon>
        <taxon>Tageteae</taxon>
        <taxon>Tagetes</taxon>
    </lineage>
</organism>
<dbReference type="AlphaFoldDB" id="A0AAD8K6P1"/>
<keyword evidence="1" id="KW-0175">Coiled coil</keyword>
<accession>A0AAD8K6P1</accession>
<feature type="region of interest" description="Disordered" evidence="2">
    <location>
        <begin position="98"/>
        <end position="117"/>
    </location>
</feature>
<proteinExistence type="predicted"/>
<sequence>MSSREEPIDISDTEEEREASPSVPPTDPLPRVSDDEADLPADPLPRPRPRRFIVRSTTPEQPALGERPILYRKNNGPLMIKSARKRVAAPVTSEVITPTVPEEEPSTPLPPKKKLKYRSQARRMTWMPEALSRWRRLKGTPSTYEMDRVMEDVKELEKDVENTQGEMVDVRSQMVLDGLTVTALRDRKEKLMAPQRRSARRSTGSDDPMSPAAIEQLIAQRVASDLAQYEANRNGNGGSGSGTGDGAGGSGTRGNPNGNGSGDTGHTQKGCSYKTFMSCNPRTFHGTEGAVGVVRWIEKTESVLDISNCADDCMVKYATCTLTDKALTWWNSQVKTLGREAAYQLTWEELKAMMIEEYCPRNELQKLEADFWALEMVGANISGYTDKFNELATLLPHMVTPEFKRVERYLWGLAPQIRGMVTASNPVTAKSAIALAHKLTDDTIRDGSFKKVSEDKKVGDKRKWDSKSDNKYGNHQSKKQNTVKAFAAGTAVNTVEPKKYNGPHPKCNKCGYHHINTCDSIRCDNCKRMGHTTRNCRAAPA</sequence>
<dbReference type="InterPro" id="IPR005162">
    <property type="entry name" value="Retrotrans_gag_dom"/>
</dbReference>